<dbReference type="PaxDb" id="353153-Q4DDI0"/>
<evidence type="ECO:0000313" key="3">
    <source>
        <dbReference type="Proteomes" id="UP000002296"/>
    </source>
</evidence>
<feature type="region of interest" description="Disordered" evidence="1">
    <location>
        <begin position="190"/>
        <end position="221"/>
    </location>
</feature>
<gene>
    <name evidence="2" type="ORF">Tc00.1047053510181.130</name>
</gene>
<feature type="region of interest" description="Disordered" evidence="1">
    <location>
        <begin position="115"/>
        <end position="169"/>
    </location>
</feature>
<accession>Q4DDI0</accession>
<feature type="region of interest" description="Disordered" evidence="1">
    <location>
        <begin position="316"/>
        <end position="352"/>
    </location>
</feature>
<keyword evidence="3" id="KW-1185">Reference proteome</keyword>
<sequence>MHVGLRAFTIAKTECYGPFCFLFVCLFAFACFRRPCFACANKASPLYSFCLSLCCVCVAGVKRKKGGVVSGIPSFFKHTHSTHTHTHTQTERQIHILLPLTLRLMEKAFEGAKRRPRGVQEFPHTSAYSMRKTHGRCVPQSAPENERRGKSAEAGKTSDDRNCCGNSANDVAGSKTAITKVGAAETVKSDNREEILIDSPTYDDDNPDTSSEKTRAGDCDGGPTLMELAMWEAEVTRRQAEVARDVGCIRNSLAVLDAYMDDAAVNTHSTGPLEKVPKGTGVGNKREVVALKMSPKKAIGGQTAVAKDIVLSSDGDDDYLQLTPSRGEKPPARAGGARTVPNKNVAIDTTDL</sequence>
<evidence type="ECO:0000256" key="1">
    <source>
        <dbReference type="SAM" id="MobiDB-lite"/>
    </source>
</evidence>
<feature type="compositionally biased region" description="Basic and acidic residues" evidence="1">
    <location>
        <begin position="144"/>
        <end position="162"/>
    </location>
</feature>
<comment type="caution">
    <text evidence="2">The sequence shown here is derived from an EMBL/GenBank/DDBJ whole genome shotgun (WGS) entry which is preliminary data.</text>
</comment>
<dbReference type="InParanoid" id="Q4DDI0"/>
<dbReference type="EMBL" id="AAHK01000615">
    <property type="protein sequence ID" value="EAN90590.1"/>
    <property type="molecule type" value="Genomic_DNA"/>
</dbReference>
<organism evidence="2 3">
    <name type="scientific">Trypanosoma cruzi (strain CL Brener)</name>
    <dbReference type="NCBI Taxonomy" id="353153"/>
    <lineage>
        <taxon>Eukaryota</taxon>
        <taxon>Discoba</taxon>
        <taxon>Euglenozoa</taxon>
        <taxon>Kinetoplastea</taxon>
        <taxon>Metakinetoplastina</taxon>
        <taxon>Trypanosomatida</taxon>
        <taxon>Trypanosomatidae</taxon>
        <taxon>Trypanosoma</taxon>
        <taxon>Schizotrypanum</taxon>
    </lineage>
</organism>
<dbReference type="RefSeq" id="XP_812441.1">
    <property type="nucleotide sequence ID" value="XM_807348.1"/>
</dbReference>
<reference evidence="2 3" key="1">
    <citation type="journal article" date="2005" name="Science">
        <title>The genome sequence of Trypanosoma cruzi, etiologic agent of Chagas disease.</title>
        <authorList>
            <person name="El-Sayed N.M."/>
            <person name="Myler P.J."/>
            <person name="Bartholomeu D.C."/>
            <person name="Nilsson D."/>
            <person name="Aggarwal G."/>
            <person name="Tran A.N."/>
            <person name="Ghedin E."/>
            <person name="Worthey E.A."/>
            <person name="Delcher A.L."/>
            <person name="Blandin G."/>
            <person name="Westenberger S.J."/>
            <person name="Caler E."/>
            <person name="Cerqueira G.C."/>
            <person name="Branche C."/>
            <person name="Haas B."/>
            <person name="Anupama A."/>
            <person name="Arner E."/>
            <person name="Aslund L."/>
            <person name="Attipoe P."/>
            <person name="Bontempi E."/>
            <person name="Bringaud F."/>
            <person name="Burton P."/>
            <person name="Cadag E."/>
            <person name="Campbell D.A."/>
            <person name="Carrington M."/>
            <person name="Crabtree J."/>
            <person name="Darban H."/>
            <person name="da Silveira J.F."/>
            <person name="de Jong P."/>
            <person name="Edwards K."/>
            <person name="Englund P.T."/>
            <person name="Fazelina G."/>
            <person name="Feldblyum T."/>
            <person name="Ferella M."/>
            <person name="Frasch A.C."/>
            <person name="Gull K."/>
            <person name="Horn D."/>
            <person name="Hou L."/>
            <person name="Huang Y."/>
            <person name="Kindlund E."/>
            <person name="Klingbeil M."/>
            <person name="Kluge S."/>
            <person name="Koo H."/>
            <person name="Lacerda D."/>
            <person name="Levin M.J."/>
            <person name="Lorenzi H."/>
            <person name="Louie T."/>
            <person name="Machado C.R."/>
            <person name="McCulloch R."/>
            <person name="McKenna A."/>
            <person name="Mizuno Y."/>
            <person name="Mottram J.C."/>
            <person name="Nelson S."/>
            <person name="Ochaya S."/>
            <person name="Osoegawa K."/>
            <person name="Pai G."/>
            <person name="Parsons M."/>
            <person name="Pentony M."/>
            <person name="Pettersson U."/>
            <person name="Pop M."/>
            <person name="Ramirez J.L."/>
            <person name="Rinta J."/>
            <person name="Robertson L."/>
            <person name="Salzberg S.L."/>
            <person name="Sanchez D.O."/>
            <person name="Seyler A."/>
            <person name="Sharma R."/>
            <person name="Shetty J."/>
            <person name="Simpson A.J."/>
            <person name="Sisk E."/>
            <person name="Tammi M.T."/>
            <person name="Tarleton R."/>
            <person name="Teixeira S."/>
            <person name="Van Aken S."/>
            <person name="Vogt C."/>
            <person name="Ward P.N."/>
            <person name="Wickstead B."/>
            <person name="Wortman J."/>
            <person name="White O."/>
            <person name="Fraser C.M."/>
            <person name="Stuart K.D."/>
            <person name="Andersson B."/>
        </authorList>
    </citation>
    <scope>NUCLEOTIDE SEQUENCE [LARGE SCALE GENOMIC DNA]</scope>
    <source>
        <strain evidence="2 3">CL Brener</strain>
    </source>
</reference>
<dbReference type="GeneID" id="3543592"/>
<dbReference type="Proteomes" id="UP000002296">
    <property type="component" value="Unassembled WGS sequence"/>
</dbReference>
<evidence type="ECO:0000313" key="2">
    <source>
        <dbReference type="EMBL" id="EAN90590.1"/>
    </source>
</evidence>
<dbReference type="AlphaFoldDB" id="Q4DDI0"/>
<name>Q4DDI0_TRYCC</name>
<proteinExistence type="predicted"/>
<protein>
    <submittedName>
        <fullName evidence="2">Uncharacterized protein</fullName>
    </submittedName>
</protein>
<dbReference type="PROSITE" id="PS51257">
    <property type="entry name" value="PROKAR_LIPOPROTEIN"/>
    <property type="match status" value="1"/>
</dbReference>
<dbReference type="KEGG" id="tcr:510181.130"/>